<gene>
    <name evidence="2" type="ORF">ACFFSY_28050</name>
</gene>
<dbReference type="Gene3D" id="3.40.50.1820">
    <property type="entry name" value="alpha/beta hydrolase"/>
    <property type="match status" value="1"/>
</dbReference>
<dbReference type="InterPro" id="IPR029058">
    <property type="entry name" value="AB_hydrolase_fold"/>
</dbReference>
<proteinExistence type="predicted"/>
<dbReference type="GO" id="GO:0016787">
    <property type="term" value="F:hydrolase activity"/>
    <property type="evidence" value="ECO:0007669"/>
    <property type="project" value="UniProtKB-KW"/>
</dbReference>
<dbReference type="InterPro" id="IPR050583">
    <property type="entry name" value="Mycobacterial_A85_antigen"/>
</dbReference>
<sequence>MKALYTSTLFGLLALGVAGGCTDAPPNASGTTVPVTPVPASALPAESSSSRIEQVRISSQALNRDMTLSVYLPPGYDPDVRYPVLYALYGYGGTHASWFDYLSMDDVADRLIREGRLQPLLIASPDYGNSFGVNSSVEDGPDPGSVSIGRYEDYLIREVVPYVDSHYSTQGDKTGRYVGGASMGGYAALYLGFSYPELFGKVGAHSAALWTYSPSDLFTDQRDWLYASDALRARRDPFKLASREKLAGMRVYLDAGEGDPLFVPDQALYEALKAQGIDAVWSPAPGGHNVSYWSSQLERYLLFYAGKE</sequence>
<dbReference type="SUPFAM" id="SSF53474">
    <property type="entry name" value="alpha/beta-Hydrolases"/>
    <property type="match status" value="1"/>
</dbReference>
<keyword evidence="2" id="KW-0378">Hydrolase</keyword>
<comment type="caution">
    <text evidence="2">The sequence shown here is derived from an EMBL/GenBank/DDBJ whole genome shotgun (WGS) entry which is preliminary data.</text>
</comment>
<dbReference type="PANTHER" id="PTHR48098">
    <property type="entry name" value="ENTEROCHELIN ESTERASE-RELATED"/>
    <property type="match status" value="1"/>
</dbReference>
<organism evidence="2 3">
    <name type="scientific">Paenibacillus aurantiacus</name>
    <dbReference type="NCBI Taxonomy" id="1936118"/>
    <lineage>
        <taxon>Bacteria</taxon>
        <taxon>Bacillati</taxon>
        <taxon>Bacillota</taxon>
        <taxon>Bacilli</taxon>
        <taxon>Bacillales</taxon>
        <taxon>Paenibacillaceae</taxon>
        <taxon>Paenibacillus</taxon>
    </lineage>
</organism>
<protein>
    <submittedName>
        <fullName evidence="2">Alpha/beta hydrolase</fullName>
    </submittedName>
</protein>
<evidence type="ECO:0000313" key="2">
    <source>
        <dbReference type="EMBL" id="MFB9329811.1"/>
    </source>
</evidence>
<dbReference type="EMBL" id="JBHMDO010000044">
    <property type="protein sequence ID" value="MFB9329811.1"/>
    <property type="molecule type" value="Genomic_DNA"/>
</dbReference>
<dbReference type="Pfam" id="PF00756">
    <property type="entry name" value="Esterase"/>
    <property type="match status" value="1"/>
</dbReference>
<name>A0ABV5KX87_9BACL</name>
<evidence type="ECO:0000256" key="1">
    <source>
        <dbReference type="SAM" id="SignalP"/>
    </source>
</evidence>
<evidence type="ECO:0000313" key="3">
    <source>
        <dbReference type="Proteomes" id="UP001589747"/>
    </source>
</evidence>
<accession>A0ABV5KX87</accession>
<dbReference type="InterPro" id="IPR000801">
    <property type="entry name" value="Esterase-like"/>
</dbReference>
<keyword evidence="1" id="KW-0732">Signal</keyword>
<dbReference type="PROSITE" id="PS51257">
    <property type="entry name" value="PROKAR_LIPOPROTEIN"/>
    <property type="match status" value="1"/>
</dbReference>
<feature type="signal peptide" evidence="1">
    <location>
        <begin position="1"/>
        <end position="23"/>
    </location>
</feature>
<feature type="chain" id="PRO_5046948328" evidence="1">
    <location>
        <begin position="24"/>
        <end position="308"/>
    </location>
</feature>
<dbReference type="PANTHER" id="PTHR48098:SF1">
    <property type="entry name" value="DIACYLGLYCEROL ACYLTRANSFERASE_MYCOLYLTRANSFERASE AG85A"/>
    <property type="match status" value="1"/>
</dbReference>
<dbReference type="Proteomes" id="UP001589747">
    <property type="component" value="Unassembled WGS sequence"/>
</dbReference>
<dbReference type="RefSeq" id="WP_377500391.1">
    <property type="nucleotide sequence ID" value="NZ_JBHMDO010000044.1"/>
</dbReference>
<keyword evidence="3" id="KW-1185">Reference proteome</keyword>
<reference evidence="2 3" key="1">
    <citation type="submission" date="2024-09" db="EMBL/GenBank/DDBJ databases">
        <authorList>
            <person name="Sun Q."/>
            <person name="Mori K."/>
        </authorList>
    </citation>
    <scope>NUCLEOTIDE SEQUENCE [LARGE SCALE GENOMIC DNA]</scope>
    <source>
        <strain evidence="2 3">TISTR 2452</strain>
    </source>
</reference>